<dbReference type="GO" id="GO:0004364">
    <property type="term" value="F:glutathione transferase activity"/>
    <property type="evidence" value="ECO:0007669"/>
    <property type="project" value="UniProtKB-EC"/>
</dbReference>
<dbReference type="FunFam" id="1.20.1050.10:FF:000017">
    <property type="entry name" value="Maleylacetoacetate isomerase"/>
    <property type="match status" value="1"/>
</dbReference>
<dbReference type="SUPFAM" id="SSF52833">
    <property type="entry name" value="Thioredoxin-like"/>
    <property type="match status" value="1"/>
</dbReference>
<dbReference type="GO" id="GO:0006559">
    <property type="term" value="P:L-phenylalanine catabolic process"/>
    <property type="evidence" value="ECO:0007669"/>
    <property type="project" value="TreeGrafter"/>
</dbReference>
<comment type="caution">
    <text evidence="8">The sequence shown here is derived from an EMBL/GenBank/DDBJ whole genome shotgun (WGS) entry which is preliminary data.</text>
</comment>
<dbReference type="SFLD" id="SFLDG00358">
    <property type="entry name" value="Main_(cytGST)"/>
    <property type="match status" value="1"/>
</dbReference>
<proteinExistence type="inferred from homology"/>
<evidence type="ECO:0000313" key="8">
    <source>
        <dbReference type="EMBL" id="KAD4179676.1"/>
    </source>
</evidence>
<evidence type="ECO:0000256" key="4">
    <source>
        <dbReference type="ARBA" id="ARBA00047960"/>
    </source>
</evidence>
<evidence type="ECO:0000256" key="2">
    <source>
        <dbReference type="ARBA" id="ARBA00012452"/>
    </source>
</evidence>
<dbReference type="SFLD" id="SFLDS00019">
    <property type="entry name" value="Glutathione_Transferase_(cytos"/>
    <property type="match status" value="1"/>
</dbReference>
<evidence type="ECO:0000259" key="7">
    <source>
        <dbReference type="PROSITE" id="PS50405"/>
    </source>
</evidence>
<dbReference type="InterPro" id="IPR004045">
    <property type="entry name" value="Glutathione_S-Trfase_N"/>
</dbReference>
<dbReference type="CDD" id="cd03191">
    <property type="entry name" value="GST_C_Zeta"/>
    <property type="match status" value="1"/>
</dbReference>
<keyword evidence="9" id="KW-1185">Reference proteome</keyword>
<dbReference type="NCBIfam" id="TIGR01262">
    <property type="entry name" value="maiA"/>
    <property type="match status" value="1"/>
</dbReference>
<dbReference type="PROSITE" id="PS50405">
    <property type="entry name" value="GST_CTER"/>
    <property type="match status" value="1"/>
</dbReference>
<dbReference type="InterPro" id="IPR034333">
    <property type="entry name" value="GST_Zeta_N"/>
</dbReference>
<dbReference type="InterPro" id="IPR040079">
    <property type="entry name" value="Glutathione_S-Trfase"/>
</dbReference>
<comment type="similarity">
    <text evidence="1">Belongs to the GST superfamily. Zeta family.</text>
</comment>
<evidence type="ECO:0000256" key="5">
    <source>
        <dbReference type="SAM" id="MobiDB-lite"/>
    </source>
</evidence>
<dbReference type="AlphaFoldDB" id="A0A5N6N008"/>
<dbReference type="Proteomes" id="UP000326396">
    <property type="component" value="Linkage Group LG4"/>
</dbReference>
<organism evidence="8 9">
    <name type="scientific">Mikania micrantha</name>
    <name type="common">bitter vine</name>
    <dbReference type="NCBI Taxonomy" id="192012"/>
    <lineage>
        <taxon>Eukaryota</taxon>
        <taxon>Viridiplantae</taxon>
        <taxon>Streptophyta</taxon>
        <taxon>Embryophyta</taxon>
        <taxon>Tracheophyta</taxon>
        <taxon>Spermatophyta</taxon>
        <taxon>Magnoliopsida</taxon>
        <taxon>eudicotyledons</taxon>
        <taxon>Gunneridae</taxon>
        <taxon>Pentapetalae</taxon>
        <taxon>asterids</taxon>
        <taxon>campanulids</taxon>
        <taxon>Asterales</taxon>
        <taxon>Asteraceae</taxon>
        <taxon>Asteroideae</taxon>
        <taxon>Heliantheae alliance</taxon>
        <taxon>Eupatorieae</taxon>
        <taxon>Mikania</taxon>
    </lineage>
</organism>
<reference evidence="8 9" key="1">
    <citation type="submission" date="2019-05" db="EMBL/GenBank/DDBJ databases">
        <title>Mikania micrantha, genome provides insights into the molecular mechanism of rapid growth.</title>
        <authorList>
            <person name="Liu B."/>
        </authorList>
    </citation>
    <scope>NUCLEOTIDE SEQUENCE [LARGE SCALE GENOMIC DNA]</scope>
    <source>
        <strain evidence="8">NLD-2019</strain>
        <tissue evidence="8">Leaf</tissue>
    </source>
</reference>
<dbReference type="PROSITE" id="PS50404">
    <property type="entry name" value="GST_NTER"/>
    <property type="match status" value="1"/>
</dbReference>
<gene>
    <name evidence="8" type="ORF">E3N88_28267</name>
</gene>
<dbReference type="InterPro" id="IPR005955">
    <property type="entry name" value="GST_Zeta"/>
</dbReference>
<dbReference type="PANTHER" id="PTHR42673:SF4">
    <property type="entry name" value="MALEYLACETOACETATE ISOMERASE"/>
    <property type="match status" value="1"/>
</dbReference>
<dbReference type="Pfam" id="PF02798">
    <property type="entry name" value="GST_N"/>
    <property type="match status" value="1"/>
</dbReference>
<dbReference type="FunFam" id="3.40.30.10:FF:000100">
    <property type="entry name" value="Glutathione S-transferase Z1"/>
    <property type="match status" value="1"/>
</dbReference>
<sequence>MPRRATRRLLEDLSRYATTRVNNAGQQFVALRDKVSEAAYPPSSATGDSPTTDHHHHTSGRPPTLFIAHIPPNTTITSVDYPPSTPPDLINTIITFTNRRIRTITTRRRVTTAIDNHHQNHPPPCCCRTTNHSPPSITPSETITDHQLRVGASRAHQFSSHLLSFRCFPVVIEGEAIMTIAHKEERRYVKPKLVPSCYKIEDYVCVPANSYVNIINHTVALRIGAAASIEKDGQSVEVTIWKEIIAKYDRFDKEAIDKRTSNDSGSNIIESCTLPHSKGKSLMCSASITNIVTTKDCGKALKYEILRLKKEMFLVDAGLGTARMSMQDEPKGVPINRATRFENKTMTSSDHEQPKKLQLYSYHRSSCSFRVRIALNLKGLDYEYKAVNLLKGEQKSPEFLKLNPIGYVPALVDGDIVIADSFAIMMYLEEKYPQHPLLPGDIEKRAINYQAANIVCASIQPLQNLDVLNYIEEKVGPDAKILWAEKHISKGFAALEKLLKNHAGKYATGDDIFLADLFLAPQIHGSIKRFNLDMTPYPLLARLNEEYMQLPAIQDALPEKQPDFPST</sequence>
<dbReference type="InterPro" id="IPR036249">
    <property type="entry name" value="Thioredoxin-like_sf"/>
</dbReference>
<dbReference type="SUPFAM" id="SSF47616">
    <property type="entry name" value="GST C-terminal domain-like"/>
    <property type="match status" value="1"/>
</dbReference>
<dbReference type="Gene3D" id="1.20.1050.10">
    <property type="match status" value="1"/>
</dbReference>
<dbReference type="EMBL" id="SZYD01000014">
    <property type="protein sequence ID" value="KAD4179676.1"/>
    <property type="molecule type" value="Genomic_DNA"/>
</dbReference>
<dbReference type="PANTHER" id="PTHR42673">
    <property type="entry name" value="MALEYLACETOACETATE ISOMERASE"/>
    <property type="match status" value="1"/>
</dbReference>
<evidence type="ECO:0000313" key="9">
    <source>
        <dbReference type="Proteomes" id="UP000326396"/>
    </source>
</evidence>
<dbReference type="InterPro" id="IPR010987">
    <property type="entry name" value="Glutathione-S-Trfase_C-like"/>
</dbReference>
<dbReference type="InterPro" id="IPR036282">
    <property type="entry name" value="Glutathione-S-Trfase_C_sf"/>
</dbReference>
<feature type="domain" description="GST N-terminal" evidence="6">
    <location>
        <begin position="355"/>
        <end position="436"/>
    </location>
</feature>
<feature type="region of interest" description="Disordered" evidence="5">
    <location>
        <begin position="39"/>
        <end position="62"/>
    </location>
</feature>
<evidence type="ECO:0000256" key="3">
    <source>
        <dbReference type="ARBA" id="ARBA00022679"/>
    </source>
</evidence>
<name>A0A5N6N008_9ASTR</name>
<comment type="catalytic activity">
    <reaction evidence="4">
        <text>RX + glutathione = an S-substituted glutathione + a halide anion + H(+)</text>
        <dbReference type="Rhea" id="RHEA:16437"/>
        <dbReference type="ChEBI" id="CHEBI:15378"/>
        <dbReference type="ChEBI" id="CHEBI:16042"/>
        <dbReference type="ChEBI" id="CHEBI:17792"/>
        <dbReference type="ChEBI" id="CHEBI:57925"/>
        <dbReference type="ChEBI" id="CHEBI:90779"/>
        <dbReference type="EC" id="2.5.1.18"/>
    </reaction>
</comment>
<feature type="domain" description="GST C-terminal" evidence="7">
    <location>
        <begin position="441"/>
        <end position="566"/>
    </location>
</feature>
<dbReference type="GO" id="GO:0005737">
    <property type="term" value="C:cytoplasm"/>
    <property type="evidence" value="ECO:0007669"/>
    <property type="project" value="InterPro"/>
</dbReference>
<dbReference type="InterPro" id="IPR034330">
    <property type="entry name" value="GST_Zeta_C"/>
</dbReference>
<protein>
    <recommendedName>
        <fullName evidence="2">glutathione transferase</fullName>
        <ecNumber evidence="2">2.5.1.18</ecNumber>
    </recommendedName>
</protein>
<dbReference type="GO" id="GO:0016034">
    <property type="term" value="F:maleylacetoacetate isomerase activity"/>
    <property type="evidence" value="ECO:0007669"/>
    <property type="project" value="TreeGrafter"/>
</dbReference>
<dbReference type="OrthoDB" id="4951845at2759"/>
<evidence type="ECO:0000259" key="6">
    <source>
        <dbReference type="PROSITE" id="PS50404"/>
    </source>
</evidence>
<evidence type="ECO:0000256" key="1">
    <source>
        <dbReference type="ARBA" id="ARBA00010007"/>
    </source>
</evidence>
<dbReference type="EC" id="2.5.1.18" evidence="2"/>
<keyword evidence="3" id="KW-0808">Transferase</keyword>
<dbReference type="GO" id="GO:0009407">
    <property type="term" value="P:toxin catabolic process"/>
    <property type="evidence" value="ECO:0007669"/>
    <property type="project" value="UniProtKB-ARBA"/>
</dbReference>
<dbReference type="CDD" id="cd03042">
    <property type="entry name" value="GST_N_Zeta"/>
    <property type="match status" value="1"/>
</dbReference>
<accession>A0A5N6N008</accession>
<dbReference type="Gene3D" id="3.40.30.10">
    <property type="entry name" value="Glutaredoxin"/>
    <property type="match status" value="1"/>
</dbReference>
<dbReference type="GO" id="GO:0006749">
    <property type="term" value="P:glutathione metabolic process"/>
    <property type="evidence" value="ECO:0007669"/>
    <property type="project" value="TreeGrafter"/>
</dbReference>
<dbReference type="InterPro" id="IPR004046">
    <property type="entry name" value="GST_C"/>
</dbReference>
<dbReference type="Pfam" id="PF14497">
    <property type="entry name" value="GST_C_3"/>
    <property type="match status" value="1"/>
</dbReference>